<evidence type="ECO:0000256" key="1">
    <source>
        <dbReference type="SAM" id="SignalP"/>
    </source>
</evidence>
<accession>A0A5C6ERV0</accession>
<dbReference type="EMBL" id="SJPX01000003">
    <property type="protein sequence ID" value="TWU51698.1"/>
    <property type="molecule type" value="Genomic_DNA"/>
</dbReference>
<evidence type="ECO:0008006" key="4">
    <source>
        <dbReference type="Google" id="ProtNLM"/>
    </source>
</evidence>
<feature type="chain" id="PRO_5022873889" description="Bacterial type II and III secretion system protein" evidence="1">
    <location>
        <begin position="25"/>
        <end position="452"/>
    </location>
</feature>
<dbReference type="Proteomes" id="UP000317977">
    <property type="component" value="Unassembled WGS sequence"/>
</dbReference>
<feature type="signal peptide" evidence="1">
    <location>
        <begin position="1"/>
        <end position="24"/>
    </location>
</feature>
<keyword evidence="3" id="KW-1185">Reference proteome</keyword>
<dbReference type="RefSeq" id="WP_146534998.1">
    <property type="nucleotide sequence ID" value="NZ_SJPX01000003.1"/>
</dbReference>
<keyword evidence="1" id="KW-0732">Signal</keyword>
<comment type="caution">
    <text evidence="2">The sequence shown here is derived from an EMBL/GenBank/DDBJ whole genome shotgun (WGS) entry which is preliminary data.</text>
</comment>
<gene>
    <name evidence="2" type="ORF">Poly59_32930</name>
</gene>
<sequence precursor="true">MVTRRLQCFLLTAFVAFGGTKALAESIHQQLQKQVPAVVEYLAGKDVKTVGVLKFRVAKPGEKLTDSAGPANSLIADRLEVGLILANSFDESKQLKIIKDASSQVDKIEGATHLTAAGREAIFGTRYKLAWGGESVTADAFLTGIIQVHEDNKTASIGLLCLLKNGQKLERACDVFEADLDASTLSELGESFLLRGAFDGGTSQLTFEDRQEERQQLVIQQAQQVKTQAATFPLNDSAASLKMEVLFDGRSVEIETRQGRAFIPEPVTGQNVEFALTCNGDLSQRLGVVLKVNGENTLYRQTCRDIDCAKWILSPQNPSVLVRGYQSSDRTTAEKFKVLSRFESAKRAMDYGRNVGQIQLTVFQELTGPKPEPKLIGGDEEDLIAMLRGIQPEETPINLSVLKGRLRSAGRDDQQTRGLIVQGEKTDNAVQVVTFNPDPTPVMSVTITYYKP</sequence>
<evidence type="ECO:0000313" key="2">
    <source>
        <dbReference type="EMBL" id="TWU51698.1"/>
    </source>
</evidence>
<name>A0A5C6ERV0_9BACT</name>
<dbReference type="OrthoDB" id="261964at2"/>
<reference evidence="2 3" key="1">
    <citation type="submission" date="2019-02" db="EMBL/GenBank/DDBJ databases">
        <title>Deep-cultivation of Planctomycetes and their phenomic and genomic characterization uncovers novel biology.</title>
        <authorList>
            <person name="Wiegand S."/>
            <person name="Jogler M."/>
            <person name="Boedeker C."/>
            <person name="Pinto D."/>
            <person name="Vollmers J."/>
            <person name="Rivas-Marin E."/>
            <person name="Kohn T."/>
            <person name="Peeters S.H."/>
            <person name="Heuer A."/>
            <person name="Rast P."/>
            <person name="Oberbeckmann S."/>
            <person name="Bunk B."/>
            <person name="Jeske O."/>
            <person name="Meyerdierks A."/>
            <person name="Storesund J.E."/>
            <person name="Kallscheuer N."/>
            <person name="Luecker S."/>
            <person name="Lage O.M."/>
            <person name="Pohl T."/>
            <person name="Merkel B.J."/>
            <person name="Hornburger P."/>
            <person name="Mueller R.-W."/>
            <person name="Bruemmer F."/>
            <person name="Labrenz M."/>
            <person name="Spormann A.M."/>
            <person name="Op Den Camp H."/>
            <person name="Overmann J."/>
            <person name="Amann R."/>
            <person name="Jetten M.S.M."/>
            <person name="Mascher T."/>
            <person name="Medema M.H."/>
            <person name="Devos D.P."/>
            <person name="Kaster A.-K."/>
            <person name="Ovreas L."/>
            <person name="Rohde M."/>
            <person name="Galperin M.Y."/>
            <person name="Jogler C."/>
        </authorList>
    </citation>
    <scope>NUCLEOTIDE SEQUENCE [LARGE SCALE GENOMIC DNA]</scope>
    <source>
        <strain evidence="2 3">Poly59</strain>
    </source>
</reference>
<dbReference type="AlphaFoldDB" id="A0A5C6ERV0"/>
<protein>
    <recommendedName>
        <fullName evidence="4">Bacterial type II and III secretion system protein</fullName>
    </recommendedName>
</protein>
<evidence type="ECO:0000313" key="3">
    <source>
        <dbReference type="Proteomes" id="UP000317977"/>
    </source>
</evidence>
<organism evidence="2 3">
    <name type="scientific">Rubripirellula reticaptiva</name>
    <dbReference type="NCBI Taxonomy" id="2528013"/>
    <lineage>
        <taxon>Bacteria</taxon>
        <taxon>Pseudomonadati</taxon>
        <taxon>Planctomycetota</taxon>
        <taxon>Planctomycetia</taxon>
        <taxon>Pirellulales</taxon>
        <taxon>Pirellulaceae</taxon>
        <taxon>Rubripirellula</taxon>
    </lineage>
</organism>
<proteinExistence type="predicted"/>